<proteinExistence type="predicted"/>
<evidence type="ECO:0000313" key="3">
    <source>
        <dbReference type="Proteomes" id="UP000243063"/>
    </source>
</evidence>
<organism evidence="2 3">
    <name type="scientific">Geopseudomonas guangdongensis</name>
    <dbReference type="NCBI Taxonomy" id="1245526"/>
    <lineage>
        <taxon>Bacteria</taxon>
        <taxon>Pseudomonadati</taxon>
        <taxon>Pseudomonadota</taxon>
        <taxon>Gammaproteobacteria</taxon>
        <taxon>Pseudomonadales</taxon>
        <taxon>Pseudomonadaceae</taxon>
        <taxon>Geopseudomonas</taxon>
    </lineage>
</organism>
<reference evidence="3" key="1">
    <citation type="submission" date="2016-10" db="EMBL/GenBank/DDBJ databases">
        <authorList>
            <person name="Varghese N."/>
            <person name="Submissions S."/>
        </authorList>
    </citation>
    <scope>NUCLEOTIDE SEQUENCE [LARGE SCALE GENOMIC DNA]</scope>
    <source>
        <strain evidence="3">CCTCC 2012022</strain>
    </source>
</reference>
<dbReference type="EMBL" id="LT629780">
    <property type="protein sequence ID" value="SDT88526.1"/>
    <property type="molecule type" value="Genomic_DNA"/>
</dbReference>
<keyword evidence="1 2" id="KW-0378">Hydrolase</keyword>
<sequence>MSWRRPAPFVLDIEVGAEHLDEFAHVNNVVYVGWLEQCAWAHSRALGLGLDEFLRLDRGMLVVRHEIDYLAAAREGERLELGTWIVECDGRLSLSREFQLRRPADDVTLLRARTRFVCAELSSGRPRRLPAEFVERYGRALVKA</sequence>
<dbReference type="Pfam" id="PF13279">
    <property type="entry name" value="4HBT_2"/>
    <property type="match status" value="1"/>
</dbReference>
<dbReference type="Proteomes" id="UP000243063">
    <property type="component" value="Chromosome I"/>
</dbReference>
<dbReference type="CDD" id="cd00586">
    <property type="entry name" value="4HBT"/>
    <property type="match status" value="1"/>
</dbReference>
<protein>
    <submittedName>
        <fullName evidence="2">Acyl-CoA thioester hydrolase</fullName>
    </submittedName>
</protein>
<dbReference type="Gene3D" id="3.10.129.10">
    <property type="entry name" value="Hotdog Thioesterase"/>
    <property type="match status" value="1"/>
</dbReference>
<dbReference type="OrthoDB" id="9801517at2"/>
<dbReference type="GO" id="GO:0047617">
    <property type="term" value="F:fatty acyl-CoA hydrolase activity"/>
    <property type="evidence" value="ECO:0007669"/>
    <property type="project" value="TreeGrafter"/>
</dbReference>
<dbReference type="STRING" id="1245526.SAMN05216580_0172"/>
<dbReference type="RefSeq" id="WP_090211419.1">
    <property type="nucleotide sequence ID" value="NZ_LT629780.1"/>
</dbReference>
<dbReference type="AlphaFoldDB" id="A0A1H2E082"/>
<dbReference type="PANTHER" id="PTHR31793">
    <property type="entry name" value="4-HYDROXYBENZOYL-COA THIOESTERASE FAMILY MEMBER"/>
    <property type="match status" value="1"/>
</dbReference>
<dbReference type="PANTHER" id="PTHR31793:SF37">
    <property type="entry name" value="ACYL-COA THIOESTER HYDROLASE YBGC"/>
    <property type="match status" value="1"/>
</dbReference>
<evidence type="ECO:0000256" key="1">
    <source>
        <dbReference type="ARBA" id="ARBA00022801"/>
    </source>
</evidence>
<keyword evidence="3" id="KW-1185">Reference proteome</keyword>
<dbReference type="InterPro" id="IPR050563">
    <property type="entry name" value="4-hydroxybenzoyl-CoA_TE"/>
</dbReference>
<name>A0A1H2E082_9GAMM</name>
<dbReference type="SUPFAM" id="SSF54637">
    <property type="entry name" value="Thioesterase/thiol ester dehydrase-isomerase"/>
    <property type="match status" value="1"/>
</dbReference>
<accession>A0A1H2E082</accession>
<dbReference type="InterPro" id="IPR029069">
    <property type="entry name" value="HotDog_dom_sf"/>
</dbReference>
<evidence type="ECO:0000313" key="2">
    <source>
        <dbReference type="EMBL" id="SDT88526.1"/>
    </source>
</evidence>
<gene>
    <name evidence="2" type="ORF">SAMN05216580_0172</name>
</gene>